<sequence length="66" mass="7782">MPKIPEKLKHAYYAGHLNDSELKEIIADLGYTGNQATVIWLVMRDKKVEIHRAYLAYLDKRRERNP</sequence>
<dbReference type="EMBL" id="MT144515">
    <property type="protein sequence ID" value="QJA54538.1"/>
    <property type="molecule type" value="Genomic_DNA"/>
</dbReference>
<name>A0A6H2A443_9ZZZZ</name>
<protein>
    <submittedName>
        <fullName evidence="1">Uncharacterized protein</fullName>
    </submittedName>
</protein>
<organism evidence="1">
    <name type="scientific">viral metagenome</name>
    <dbReference type="NCBI Taxonomy" id="1070528"/>
    <lineage>
        <taxon>unclassified sequences</taxon>
        <taxon>metagenomes</taxon>
        <taxon>organismal metagenomes</taxon>
    </lineage>
</organism>
<dbReference type="AlphaFoldDB" id="A0A6H2A443"/>
<proteinExistence type="predicted"/>
<reference evidence="1" key="1">
    <citation type="submission" date="2020-03" db="EMBL/GenBank/DDBJ databases">
        <title>The deep terrestrial virosphere.</title>
        <authorList>
            <person name="Holmfeldt K."/>
            <person name="Nilsson E."/>
            <person name="Simone D."/>
            <person name="Lopez-Fernandez M."/>
            <person name="Wu X."/>
            <person name="de Brujin I."/>
            <person name="Lundin D."/>
            <person name="Andersson A."/>
            <person name="Bertilsson S."/>
            <person name="Dopson M."/>
        </authorList>
    </citation>
    <scope>NUCLEOTIDE SEQUENCE</scope>
    <source>
        <strain evidence="1">TM448A05239</strain>
    </source>
</reference>
<evidence type="ECO:0000313" key="1">
    <source>
        <dbReference type="EMBL" id="QJA54538.1"/>
    </source>
</evidence>
<accession>A0A6H2A443</accession>
<gene>
    <name evidence="1" type="ORF">TM448A05239_0008</name>
</gene>